<evidence type="ECO:0000256" key="23">
    <source>
        <dbReference type="ARBA" id="ARBA00023221"/>
    </source>
</evidence>
<keyword evidence="23" id="KW-0753">Steroid metabolism</keyword>
<comment type="catalytic activity">
    <reaction evidence="31">
        <text>cholesteryl (9Z-octadecenoate) + H2O = cholesterol + (9Z)-octadecenoate + H(+)</text>
        <dbReference type="Rhea" id="RHEA:33875"/>
        <dbReference type="ChEBI" id="CHEBI:15377"/>
        <dbReference type="ChEBI" id="CHEBI:15378"/>
        <dbReference type="ChEBI" id="CHEBI:16113"/>
        <dbReference type="ChEBI" id="CHEBI:30823"/>
        <dbReference type="ChEBI" id="CHEBI:46898"/>
    </reaction>
    <physiologicalReaction direction="left-to-right" evidence="31">
        <dbReference type="Rhea" id="RHEA:33876"/>
    </physiologicalReaction>
</comment>
<comment type="subunit">
    <text evidence="27">Monomer and homodimer. Interacts with CAVIN1 in the adipocyte cytoplasm. Interacts with PLIN5.</text>
</comment>
<feature type="domain" description="Hormone-sensitive lipase N-terminal" evidence="44">
    <location>
        <begin position="19"/>
        <end position="311"/>
    </location>
</feature>
<evidence type="ECO:0000256" key="19">
    <source>
        <dbReference type="ARBA" id="ARBA00022963"/>
    </source>
</evidence>
<evidence type="ECO:0000256" key="25">
    <source>
        <dbReference type="ARBA" id="ARBA00030031"/>
    </source>
</evidence>
<evidence type="ECO:0000256" key="43">
    <source>
        <dbReference type="SAM" id="MobiDB-lite"/>
    </source>
</evidence>
<keyword evidence="17" id="KW-0551">Lipid droplet</keyword>
<evidence type="ECO:0000256" key="18">
    <source>
        <dbReference type="ARBA" id="ARBA00022801"/>
    </source>
</evidence>
<dbReference type="InterPro" id="IPR033140">
    <property type="entry name" value="Lipase_GDXG_put_SER_AS"/>
</dbReference>
<evidence type="ECO:0000256" key="5">
    <source>
        <dbReference type="ARBA" id="ARBA00004502"/>
    </source>
</evidence>
<comment type="catalytic activity">
    <reaction evidence="41">
        <text>1,2-di-(9Z-octadecenoyl)-sn-glycerol + H2O = (9Z-octadecenoyl)-glycerol + (9Z)-octadecenoate + H(+)</text>
        <dbReference type="Rhea" id="RHEA:39935"/>
        <dbReference type="ChEBI" id="CHEBI:15377"/>
        <dbReference type="ChEBI" id="CHEBI:15378"/>
        <dbReference type="ChEBI" id="CHEBI:30823"/>
        <dbReference type="ChEBI" id="CHEBI:52333"/>
        <dbReference type="ChEBI" id="CHEBI:75937"/>
    </reaction>
    <physiologicalReaction direction="left-to-right" evidence="41">
        <dbReference type="Rhea" id="RHEA:39936"/>
    </physiologicalReaction>
</comment>
<evidence type="ECO:0000256" key="34">
    <source>
        <dbReference type="ARBA" id="ARBA00048657"/>
    </source>
</evidence>
<evidence type="ECO:0000256" key="26">
    <source>
        <dbReference type="ARBA" id="ARBA00031112"/>
    </source>
</evidence>
<reference evidence="46" key="1">
    <citation type="submission" date="2020-03" db="EMBL/GenBank/DDBJ databases">
        <title>Melopsittacus undulatus (budgerigar) genome, bMelUnd1, maternal haplotype with Z.</title>
        <authorList>
            <person name="Gedman G."/>
            <person name="Mountcastle J."/>
            <person name="Haase B."/>
            <person name="Formenti G."/>
            <person name="Wright T."/>
            <person name="Apodaca J."/>
            <person name="Pelan S."/>
            <person name="Chow W."/>
            <person name="Rhie A."/>
            <person name="Howe K."/>
            <person name="Fedrigo O."/>
            <person name="Jarvis E.D."/>
        </authorList>
    </citation>
    <scope>NUCLEOTIDE SEQUENCE [LARGE SCALE GENOMIC DNA]</scope>
</reference>
<keyword evidence="21" id="KW-0472">Membrane</keyword>
<evidence type="ECO:0000256" key="28">
    <source>
        <dbReference type="ARBA" id="ARBA00047438"/>
    </source>
</evidence>
<evidence type="ECO:0000256" key="20">
    <source>
        <dbReference type="ARBA" id="ARBA00023098"/>
    </source>
</evidence>
<evidence type="ECO:0000256" key="33">
    <source>
        <dbReference type="ARBA" id="ARBA00048386"/>
    </source>
</evidence>
<evidence type="ECO:0000256" key="9">
    <source>
        <dbReference type="ARBA" id="ARBA00010515"/>
    </source>
</evidence>
<dbReference type="GO" id="GO:0004806">
    <property type="term" value="F:triacylglycerol lipase activity"/>
    <property type="evidence" value="ECO:0007669"/>
    <property type="project" value="TreeGrafter"/>
</dbReference>
<keyword evidence="19" id="KW-0442">Lipid degradation</keyword>
<dbReference type="GO" id="GO:0019433">
    <property type="term" value="P:triglyceride catabolic process"/>
    <property type="evidence" value="ECO:0007669"/>
    <property type="project" value="TreeGrafter"/>
</dbReference>
<feature type="compositionally biased region" description="Pro residues" evidence="43">
    <location>
        <begin position="615"/>
        <end position="627"/>
    </location>
</feature>
<comment type="catalytic activity">
    <reaction evidence="33">
        <text>1,2,3-tri-(9Z-octadecenoyl)-glycerol + H2O = di-(9Z)-octadecenoylglycerol + (9Z)-octadecenoate + H(+)</text>
        <dbReference type="Rhea" id="RHEA:38575"/>
        <dbReference type="ChEBI" id="CHEBI:15377"/>
        <dbReference type="ChEBI" id="CHEBI:15378"/>
        <dbReference type="ChEBI" id="CHEBI:30823"/>
        <dbReference type="ChEBI" id="CHEBI:53753"/>
        <dbReference type="ChEBI" id="CHEBI:75945"/>
    </reaction>
    <physiologicalReaction direction="left-to-right" evidence="33">
        <dbReference type="Rhea" id="RHEA:38576"/>
    </physiologicalReaction>
</comment>
<evidence type="ECO:0000256" key="40">
    <source>
        <dbReference type="ARBA" id="ARBA00049461"/>
    </source>
</evidence>
<evidence type="ECO:0000256" key="37">
    <source>
        <dbReference type="ARBA" id="ARBA00049143"/>
    </source>
</evidence>
<dbReference type="PANTHER" id="PTHR23025:SF3">
    <property type="entry name" value="HORMONE-SENSITIVE LIPASE"/>
    <property type="match status" value="1"/>
</dbReference>
<feature type="active site" evidence="42">
    <location>
        <position position="416"/>
    </location>
</feature>
<evidence type="ECO:0000256" key="17">
    <source>
        <dbReference type="ARBA" id="ARBA00022677"/>
    </source>
</evidence>
<comment type="catalytic activity">
    <reaction evidence="36">
        <text>all-trans-retinyl hexadecanoate + H2O = all-trans-retinol + hexadecanoate + H(+)</text>
        <dbReference type="Rhea" id="RHEA:13933"/>
        <dbReference type="ChEBI" id="CHEBI:7896"/>
        <dbReference type="ChEBI" id="CHEBI:15377"/>
        <dbReference type="ChEBI" id="CHEBI:15378"/>
        <dbReference type="ChEBI" id="CHEBI:17336"/>
        <dbReference type="ChEBI" id="CHEBI:17616"/>
    </reaction>
    <physiologicalReaction direction="left-to-right" evidence="36">
        <dbReference type="Rhea" id="RHEA:13934"/>
    </physiologicalReaction>
</comment>
<evidence type="ECO:0000256" key="12">
    <source>
        <dbReference type="ARBA" id="ARBA00015845"/>
    </source>
</evidence>
<comment type="catalytic activity">
    <reaction evidence="1">
        <text>a triacylglycerol + H2O = a diacylglycerol + a fatty acid + H(+)</text>
        <dbReference type="Rhea" id="RHEA:12044"/>
        <dbReference type="ChEBI" id="CHEBI:15377"/>
        <dbReference type="ChEBI" id="CHEBI:15378"/>
        <dbReference type="ChEBI" id="CHEBI:17855"/>
        <dbReference type="ChEBI" id="CHEBI:18035"/>
        <dbReference type="ChEBI" id="CHEBI:28868"/>
        <dbReference type="EC" id="3.1.1.79"/>
    </reaction>
</comment>
<keyword evidence="20" id="KW-0443">Lipid metabolism</keyword>
<comment type="catalytic activity">
    <reaction evidence="32">
        <text>a diacylglycerol + H2O = a monoacylglycerol + a fatty acid + H(+)</text>
        <dbReference type="Rhea" id="RHEA:32731"/>
        <dbReference type="ChEBI" id="CHEBI:15377"/>
        <dbReference type="ChEBI" id="CHEBI:15378"/>
        <dbReference type="ChEBI" id="CHEBI:17408"/>
        <dbReference type="ChEBI" id="CHEBI:18035"/>
        <dbReference type="ChEBI" id="CHEBI:28868"/>
        <dbReference type="EC" id="3.1.1.79"/>
    </reaction>
</comment>
<evidence type="ECO:0000256" key="4">
    <source>
        <dbReference type="ARBA" id="ARBA00004345"/>
    </source>
</evidence>
<comment type="catalytic activity">
    <reaction evidence="30">
        <text>2-(5Z,8Z,11Z,14Z-eicosatetraenoyl)-glycerol + H2O = glycerol + (5Z,8Z,11Z,14Z)-eicosatetraenoate + H(+)</text>
        <dbReference type="Rhea" id="RHEA:26132"/>
        <dbReference type="ChEBI" id="CHEBI:15377"/>
        <dbReference type="ChEBI" id="CHEBI:15378"/>
        <dbReference type="ChEBI" id="CHEBI:17754"/>
        <dbReference type="ChEBI" id="CHEBI:32395"/>
        <dbReference type="ChEBI" id="CHEBI:52392"/>
    </reaction>
    <physiologicalReaction direction="left-to-right" evidence="30">
        <dbReference type="Rhea" id="RHEA:26133"/>
    </physiologicalReaction>
</comment>
<evidence type="ECO:0000259" key="44">
    <source>
        <dbReference type="Pfam" id="PF06350"/>
    </source>
</evidence>
<evidence type="ECO:0000256" key="32">
    <source>
        <dbReference type="ARBA" id="ARBA00047674"/>
    </source>
</evidence>
<evidence type="ECO:0000256" key="27">
    <source>
        <dbReference type="ARBA" id="ARBA00046695"/>
    </source>
</evidence>
<evidence type="ECO:0000256" key="14">
    <source>
        <dbReference type="ARBA" id="ARBA00022490"/>
    </source>
</evidence>
<protein>
    <recommendedName>
        <fullName evidence="12">Hormone-sensitive lipase</fullName>
        <ecNumber evidence="11">3.1.1.23</ecNumber>
        <ecNumber evidence="10">3.1.1.79</ecNumber>
    </recommendedName>
    <alternativeName>
        <fullName evidence="26">Monoacylglycerol lipase LIPE</fullName>
    </alternativeName>
    <alternativeName>
        <fullName evidence="25">Retinyl ester hydrolase</fullName>
    </alternativeName>
</protein>
<evidence type="ECO:0000256" key="30">
    <source>
        <dbReference type="ARBA" id="ARBA00047476"/>
    </source>
</evidence>
<dbReference type="GO" id="GO:0005829">
    <property type="term" value="C:cytosol"/>
    <property type="evidence" value="ECO:0007669"/>
    <property type="project" value="UniProtKB-SubCell"/>
</dbReference>
<reference evidence="46" key="3">
    <citation type="submission" date="2025-09" db="UniProtKB">
        <authorList>
            <consortium name="Ensembl"/>
        </authorList>
    </citation>
    <scope>IDENTIFICATION</scope>
</reference>
<name>A0A8V5GXP6_MELUD</name>
<comment type="catalytic activity">
    <reaction evidence="38">
        <text>a monoacylglycerol + H2O = glycerol + a fatty acid + H(+)</text>
        <dbReference type="Rhea" id="RHEA:15245"/>
        <dbReference type="ChEBI" id="CHEBI:15377"/>
        <dbReference type="ChEBI" id="CHEBI:15378"/>
        <dbReference type="ChEBI" id="CHEBI:17408"/>
        <dbReference type="ChEBI" id="CHEBI:17754"/>
        <dbReference type="ChEBI" id="CHEBI:28868"/>
        <dbReference type="EC" id="3.1.1.79"/>
    </reaction>
</comment>
<comment type="pathway">
    <text evidence="8">Lipid metabolism.</text>
</comment>
<comment type="catalytic activity">
    <reaction evidence="28">
        <text>1-(9Z-octadecenoyl)-glycerol + H2O = glycerol + (9Z)-octadecenoate + H(+)</text>
        <dbReference type="Rhea" id="RHEA:38487"/>
        <dbReference type="ChEBI" id="CHEBI:15377"/>
        <dbReference type="ChEBI" id="CHEBI:15378"/>
        <dbReference type="ChEBI" id="CHEBI:17754"/>
        <dbReference type="ChEBI" id="CHEBI:30823"/>
        <dbReference type="ChEBI" id="CHEBI:75342"/>
    </reaction>
    <physiologicalReaction direction="left-to-right" evidence="28">
        <dbReference type="Rhea" id="RHEA:38488"/>
    </physiologicalReaction>
</comment>
<dbReference type="GO" id="GO:0005811">
    <property type="term" value="C:lipid droplet"/>
    <property type="evidence" value="ECO:0007669"/>
    <property type="project" value="UniProtKB-SubCell"/>
</dbReference>
<proteinExistence type="inferred from homology"/>
<comment type="pathway">
    <text evidence="7">Glycerolipid metabolism; triacylglycerol degradation.</text>
</comment>
<dbReference type="SUPFAM" id="SSF53474">
    <property type="entry name" value="alpha/beta-Hydrolases"/>
    <property type="match status" value="1"/>
</dbReference>
<keyword evidence="15" id="KW-0153">Cholesterol metabolism</keyword>
<evidence type="ECO:0000256" key="21">
    <source>
        <dbReference type="ARBA" id="ARBA00023136"/>
    </source>
</evidence>
<dbReference type="AlphaFoldDB" id="A0A8V5GXP6"/>
<comment type="catalytic activity">
    <reaction evidence="29">
        <text>1,2-di-(9Z-octadecenoyl)-glycerol + H2O = 2-(9Z-octadecenoyl)-glycerol + (9Z)-octadecenoate + H(+)</text>
        <dbReference type="Rhea" id="RHEA:38659"/>
        <dbReference type="ChEBI" id="CHEBI:15377"/>
        <dbReference type="ChEBI" id="CHEBI:15378"/>
        <dbReference type="ChEBI" id="CHEBI:30823"/>
        <dbReference type="ChEBI" id="CHEBI:52323"/>
        <dbReference type="ChEBI" id="CHEBI:73990"/>
    </reaction>
    <physiologicalReaction direction="left-to-right" evidence="29">
        <dbReference type="Rhea" id="RHEA:38660"/>
    </physiologicalReaction>
</comment>
<dbReference type="Ensembl" id="ENSMUNT00000026406.1">
    <property type="protein sequence ID" value="ENSMUNP00000031429.1"/>
    <property type="gene ID" value="ENSMUNG00000020043.1"/>
</dbReference>
<keyword evidence="13" id="KW-1003">Cell membrane</keyword>
<comment type="catalytic activity">
    <reaction evidence="39">
        <text>1,3-di-(9Z-octadecenoyl)-glycerol + H2O = 1-(9Z-octadecenoyl)-glycerol + (9Z)-octadecenoate + H(+)</text>
        <dbReference type="Rhea" id="RHEA:39939"/>
        <dbReference type="ChEBI" id="CHEBI:15377"/>
        <dbReference type="ChEBI" id="CHEBI:15378"/>
        <dbReference type="ChEBI" id="CHEBI:30823"/>
        <dbReference type="ChEBI" id="CHEBI:75342"/>
        <dbReference type="ChEBI" id="CHEBI:75735"/>
    </reaction>
    <physiologicalReaction direction="left-to-right" evidence="39">
        <dbReference type="Rhea" id="RHEA:39940"/>
    </physiologicalReaction>
</comment>
<evidence type="ECO:0000256" key="15">
    <source>
        <dbReference type="ARBA" id="ARBA00022548"/>
    </source>
</evidence>
<evidence type="ECO:0000256" key="2">
    <source>
        <dbReference type="ARBA" id="ARBA00001613"/>
    </source>
</evidence>
<dbReference type="Gene3D" id="3.40.50.1820">
    <property type="entry name" value="alpha/beta hydrolase"/>
    <property type="match status" value="2"/>
</dbReference>
<dbReference type="PROSITE" id="PS01174">
    <property type="entry name" value="LIPASE_GDXG_SER"/>
    <property type="match status" value="1"/>
</dbReference>
<evidence type="ECO:0000313" key="47">
    <source>
        <dbReference type="Proteomes" id="UP000694405"/>
    </source>
</evidence>
<dbReference type="Proteomes" id="UP000694405">
    <property type="component" value="Unassembled WGS sequence"/>
</dbReference>
<evidence type="ECO:0000256" key="8">
    <source>
        <dbReference type="ARBA" id="ARBA00005189"/>
    </source>
</evidence>
<comment type="catalytic activity">
    <reaction evidence="2">
        <text>Hydrolyzes glycerol monoesters of long-chain fatty acids.</text>
        <dbReference type="EC" id="3.1.1.23"/>
    </reaction>
</comment>
<keyword evidence="47" id="KW-1185">Reference proteome</keyword>
<evidence type="ECO:0000256" key="41">
    <source>
        <dbReference type="ARBA" id="ARBA00049519"/>
    </source>
</evidence>
<evidence type="ECO:0000256" key="38">
    <source>
        <dbReference type="ARBA" id="ARBA00049208"/>
    </source>
</evidence>
<comment type="similarity">
    <text evidence="9">Belongs to the 'GDXG' lipolytic enzyme family.</text>
</comment>
<evidence type="ECO:0000256" key="13">
    <source>
        <dbReference type="ARBA" id="ARBA00022475"/>
    </source>
</evidence>
<dbReference type="InterPro" id="IPR013094">
    <property type="entry name" value="AB_hydrolase_3"/>
</dbReference>
<feature type="domain" description="Alpha/beta hydrolase fold-3" evidence="45">
    <location>
        <begin position="632"/>
        <end position="694"/>
    </location>
</feature>
<feature type="domain" description="Alpha/beta hydrolase fold-3" evidence="45">
    <location>
        <begin position="338"/>
        <end position="483"/>
    </location>
</feature>
<evidence type="ECO:0000256" key="29">
    <source>
        <dbReference type="ARBA" id="ARBA00047458"/>
    </source>
</evidence>
<evidence type="ECO:0000256" key="42">
    <source>
        <dbReference type="PROSITE-ProRule" id="PRU10038"/>
    </source>
</evidence>
<evidence type="ECO:0000256" key="36">
    <source>
        <dbReference type="ARBA" id="ARBA00049053"/>
    </source>
</evidence>
<feature type="compositionally biased region" description="Acidic residues" evidence="43">
    <location>
        <begin position="577"/>
        <end position="605"/>
    </location>
</feature>
<keyword evidence="16" id="KW-0597">Phosphoprotein</keyword>
<feature type="region of interest" description="Disordered" evidence="43">
    <location>
        <begin position="560"/>
        <end position="627"/>
    </location>
</feature>
<evidence type="ECO:0000256" key="31">
    <source>
        <dbReference type="ARBA" id="ARBA00047653"/>
    </source>
</evidence>
<evidence type="ECO:0000256" key="39">
    <source>
        <dbReference type="ARBA" id="ARBA00049372"/>
    </source>
</evidence>
<evidence type="ECO:0000313" key="46">
    <source>
        <dbReference type="Ensembl" id="ENSMUNP00000031429.1"/>
    </source>
</evidence>
<dbReference type="GO" id="GO:0008203">
    <property type="term" value="P:cholesterol metabolic process"/>
    <property type="evidence" value="ECO:0007669"/>
    <property type="project" value="UniProtKB-KW"/>
</dbReference>
<comment type="catalytic activity">
    <reaction evidence="34">
        <text>1,2-di-(9Z-octadecenoyl)-glycerol + (9Z)-octadecenoate + H(+) = 1,2,3-tri-(9Z-octadecenoyl)-glycerol + H2O</text>
        <dbReference type="Rhea" id="RHEA:38379"/>
        <dbReference type="ChEBI" id="CHEBI:15377"/>
        <dbReference type="ChEBI" id="CHEBI:15378"/>
        <dbReference type="ChEBI" id="CHEBI:30823"/>
        <dbReference type="ChEBI" id="CHEBI:52323"/>
        <dbReference type="ChEBI" id="CHEBI:53753"/>
    </reaction>
    <physiologicalReaction direction="right-to-left" evidence="34">
        <dbReference type="Rhea" id="RHEA:38381"/>
    </physiologicalReaction>
</comment>
<dbReference type="GO" id="GO:0005901">
    <property type="term" value="C:caveola"/>
    <property type="evidence" value="ECO:0007669"/>
    <property type="project" value="UniProtKB-SubCell"/>
</dbReference>
<keyword evidence="14" id="KW-0963">Cytoplasm</keyword>
<evidence type="ECO:0000256" key="35">
    <source>
        <dbReference type="ARBA" id="ARBA00048674"/>
    </source>
</evidence>
<organism evidence="46 47">
    <name type="scientific">Melopsittacus undulatus</name>
    <name type="common">Budgerigar</name>
    <name type="synonym">Psittacus undulatus</name>
    <dbReference type="NCBI Taxonomy" id="13146"/>
    <lineage>
        <taxon>Eukaryota</taxon>
        <taxon>Metazoa</taxon>
        <taxon>Chordata</taxon>
        <taxon>Craniata</taxon>
        <taxon>Vertebrata</taxon>
        <taxon>Euteleostomi</taxon>
        <taxon>Archelosauria</taxon>
        <taxon>Archosauria</taxon>
        <taxon>Dinosauria</taxon>
        <taxon>Saurischia</taxon>
        <taxon>Theropoda</taxon>
        <taxon>Coelurosauria</taxon>
        <taxon>Aves</taxon>
        <taxon>Neognathae</taxon>
        <taxon>Neoaves</taxon>
        <taxon>Telluraves</taxon>
        <taxon>Australaves</taxon>
        <taxon>Psittaciformes</taxon>
        <taxon>Psittaculidae</taxon>
        <taxon>Melopsittacus</taxon>
    </lineage>
</organism>
<evidence type="ECO:0000256" key="24">
    <source>
        <dbReference type="ARBA" id="ARBA00023406"/>
    </source>
</evidence>
<sequence>MASQLLFSSLRSSSSSNARFFSTSASRQILTHSRHLEPALRHFSRVFPRFDLDAGTPGNGYRSLALAARRLVAHSARRCRALESARRQSAGKAALSRHAAELEACAAGLAQVRALLCLARRLLRGSAPGELFPREGGGGGGEGEDDVSELVLREFSTMRNGCFYGRCLGFQFTPALRPFLQTITIGLVSFGENYSKEDPGVSASSLFTTGKFALDPELRGAEFERQTQHLGISFWKRFWSLTENELLASLASMAADPVDVCRLLSVPPEPLELPLASNPQLSVTIPPPVAHSGPAPIRMRLLSHRLRQGQDSAALSAITLSTERGVASRALPPSPSLLVHFHGGGFVAQTSRSHELYLRAWARDVRAPVLAVDYALAPESPFPRALEECFYAYCWAMRHCRLLGSTASRVCLSGDSAGGNLVLAVALRAAAVGVRAPAGLVAAYPVTLVRAAASPSRLLTLLDPLLPLGVLCRCLAAYAGEGDVGQVWGTEGMWGRGGCGVGIWGDGSLMGCWGSHRGHLWVKWGSRRDHLWVKWGSLMGHMGVTYGVLGVTQGSLMGHTGVTSISPLPPAPKQEEPEPQEDEEDEEGEGPDDVTDDVTAEGEEPYPDRFRPLRPRGPSPPPLFRVPPSPIARSPLVSPLLAPDEQLRALPPLHLVACALDPLLDDSVALARRMRALGAHVTLRVLPDLPHGFLSLAPLSAGSARAAGLCARLIRVLTGTPI</sequence>
<dbReference type="PANTHER" id="PTHR23025">
    <property type="entry name" value="TRIACYLGLYCEROL LIPASE"/>
    <property type="match status" value="1"/>
</dbReference>
<dbReference type="InterPro" id="IPR010468">
    <property type="entry name" value="HSL_N"/>
</dbReference>
<dbReference type="EC" id="3.1.1.79" evidence="10"/>
<keyword evidence="22" id="KW-1207">Sterol metabolism</keyword>
<accession>A0A8V5GXP6</accession>
<dbReference type="EC" id="3.1.1.23" evidence="11"/>
<comment type="catalytic activity">
    <reaction evidence="40">
        <text>2-(9Z-octadecenoyl)-glycerol + H2O = glycerol + (9Z)-octadecenoate + H(+)</text>
        <dbReference type="Rhea" id="RHEA:38491"/>
        <dbReference type="ChEBI" id="CHEBI:15377"/>
        <dbReference type="ChEBI" id="CHEBI:15378"/>
        <dbReference type="ChEBI" id="CHEBI:17754"/>
        <dbReference type="ChEBI" id="CHEBI:30823"/>
        <dbReference type="ChEBI" id="CHEBI:73990"/>
    </reaction>
    <physiologicalReaction direction="left-to-right" evidence="40">
        <dbReference type="Rhea" id="RHEA:38492"/>
    </physiologicalReaction>
</comment>
<dbReference type="Pfam" id="PF06350">
    <property type="entry name" value="HSL_N"/>
    <property type="match status" value="1"/>
</dbReference>
<reference evidence="46" key="2">
    <citation type="submission" date="2025-08" db="UniProtKB">
        <authorList>
            <consortium name="Ensembl"/>
        </authorList>
    </citation>
    <scope>IDENTIFICATION</scope>
</reference>
<evidence type="ECO:0000256" key="11">
    <source>
        <dbReference type="ARBA" id="ARBA00013254"/>
    </source>
</evidence>
<evidence type="ECO:0000256" key="7">
    <source>
        <dbReference type="ARBA" id="ARBA00004879"/>
    </source>
</evidence>
<evidence type="ECO:0000256" key="6">
    <source>
        <dbReference type="ARBA" id="ARBA00004514"/>
    </source>
</evidence>
<dbReference type="GO" id="GO:0004771">
    <property type="term" value="F:sterol ester esterase activity"/>
    <property type="evidence" value="ECO:0007669"/>
    <property type="project" value="TreeGrafter"/>
</dbReference>
<comment type="catalytic activity">
    <reaction evidence="35">
        <text>1,2-di-(9Z-octadecenoyl)-glycerol + H2O = (9Z-octadecenoyl)-glycerol + (9Z)-octadecenoate + H(+)</text>
        <dbReference type="Rhea" id="RHEA:38455"/>
        <dbReference type="ChEBI" id="CHEBI:15377"/>
        <dbReference type="ChEBI" id="CHEBI:15378"/>
        <dbReference type="ChEBI" id="CHEBI:30823"/>
        <dbReference type="ChEBI" id="CHEBI:52323"/>
        <dbReference type="ChEBI" id="CHEBI:75937"/>
    </reaction>
    <physiologicalReaction direction="left-to-right" evidence="35">
        <dbReference type="Rhea" id="RHEA:38456"/>
    </physiologicalReaction>
</comment>
<evidence type="ECO:0000256" key="3">
    <source>
        <dbReference type="ARBA" id="ARBA00004236"/>
    </source>
</evidence>
<comment type="catalytic activity">
    <reaction evidence="24">
        <text>1-O-hexadecyl-2-acetyl-sn-glycerol + H2O = 1-O-hexadecyl-sn-glycerol + acetate + H(+)</text>
        <dbReference type="Rhea" id="RHEA:38563"/>
        <dbReference type="ChEBI" id="CHEBI:15377"/>
        <dbReference type="ChEBI" id="CHEBI:15378"/>
        <dbReference type="ChEBI" id="CHEBI:30089"/>
        <dbReference type="ChEBI" id="CHEBI:34115"/>
        <dbReference type="ChEBI" id="CHEBI:75936"/>
    </reaction>
    <physiologicalReaction direction="left-to-right" evidence="24">
        <dbReference type="Rhea" id="RHEA:38564"/>
    </physiologicalReaction>
</comment>
<keyword evidence="18" id="KW-0378">Hydrolase</keyword>
<evidence type="ECO:0000256" key="10">
    <source>
        <dbReference type="ARBA" id="ARBA00013088"/>
    </source>
</evidence>
<evidence type="ECO:0000256" key="1">
    <source>
        <dbReference type="ARBA" id="ARBA00000803"/>
    </source>
</evidence>
<evidence type="ECO:0000259" key="45">
    <source>
        <dbReference type="Pfam" id="PF07859"/>
    </source>
</evidence>
<dbReference type="GO" id="GO:0047372">
    <property type="term" value="F:monoacylglycerol lipase activity"/>
    <property type="evidence" value="ECO:0007669"/>
    <property type="project" value="UniProtKB-EC"/>
</dbReference>
<dbReference type="InterPro" id="IPR002168">
    <property type="entry name" value="Lipase_GDXG_HIS_AS"/>
</dbReference>
<dbReference type="PROSITE" id="PS01173">
    <property type="entry name" value="LIPASE_GDXG_HIS"/>
    <property type="match status" value="1"/>
</dbReference>
<dbReference type="InterPro" id="IPR029058">
    <property type="entry name" value="AB_hydrolase_fold"/>
</dbReference>
<evidence type="ECO:0000256" key="16">
    <source>
        <dbReference type="ARBA" id="ARBA00022553"/>
    </source>
</evidence>
<comment type="subcellular location">
    <subcellularLocation>
        <location evidence="3">Cell membrane</location>
    </subcellularLocation>
    <subcellularLocation>
        <location evidence="6">Cytoplasm</location>
        <location evidence="6">Cytosol</location>
    </subcellularLocation>
    <subcellularLocation>
        <location evidence="5">Lipid droplet</location>
    </subcellularLocation>
    <subcellularLocation>
        <location evidence="4">Membrane</location>
        <location evidence="4">Caveola</location>
    </subcellularLocation>
</comment>
<evidence type="ECO:0000256" key="22">
    <source>
        <dbReference type="ARBA" id="ARBA00023166"/>
    </source>
</evidence>
<comment type="catalytic activity">
    <reaction evidence="37">
        <text>2,3-di-(9Z)-octadecenoyl-sn-glycerol + H2O = 2-(9Z-octadecenoyl)-glycerol + (9Z)-octadecenoate + H(+)</text>
        <dbReference type="Rhea" id="RHEA:38383"/>
        <dbReference type="ChEBI" id="CHEBI:15377"/>
        <dbReference type="ChEBI" id="CHEBI:15378"/>
        <dbReference type="ChEBI" id="CHEBI:30823"/>
        <dbReference type="ChEBI" id="CHEBI:73990"/>
        <dbReference type="ChEBI" id="CHEBI:75824"/>
    </reaction>
    <physiologicalReaction direction="left-to-right" evidence="37">
        <dbReference type="Rhea" id="RHEA:38384"/>
    </physiologicalReaction>
</comment>
<dbReference type="Pfam" id="PF07859">
    <property type="entry name" value="Abhydrolase_3"/>
    <property type="match status" value="2"/>
</dbReference>